<dbReference type="GO" id="GO:0005634">
    <property type="term" value="C:nucleus"/>
    <property type="evidence" value="ECO:0007669"/>
    <property type="project" value="TreeGrafter"/>
</dbReference>
<dbReference type="GO" id="GO:0061630">
    <property type="term" value="F:ubiquitin protein ligase activity"/>
    <property type="evidence" value="ECO:0007669"/>
    <property type="project" value="TreeGrafter"/>
</dbReference>
<dbReference type="Proteomes" id="UP000298663">
    <property type="component" value="Unassembled WGS sequence"/>
</dbReference>
<dbReference type="EMBL" id="AZBU02000003">
    <property type="protein sequence ID" value="TKR89301.1"/>
    <property type="molecule type" value="Genomic_DNA"/>
</dbReference>
<dbReference type="SUPFAM" id="SSF57850">
    <property type="entry name" value="RING/U-box"/>
    <property type="match status" value="1"/>
</dbReference>
<keyword evidence="2" id="KW-0862">Zinc</keyword>
<evidence type="ECO:0000256" key="4">
    <source>
        <dbReference type="SAM" id="Coils"/>
    </source>
</evidence>
<reference evidence="7 8" key="2">
    <citation type="journal article" date="2019" name="G3 (Bethesda)">
        <title>Hybrid Assembly of the Genome of the Entomopathogenic Nematode Steinernema carpocapsae Identifies the X-Chromosome.</title>
        <authorList>
            <person name="Serra L."/>
            <person name="Macchietto M."/>
            <person name="Macias-Munoz A."/>
            <person name="McGill C.J."/>
            <person name="Rodriguez I.M."/>
            <person name="Rodriguez B."/>
            <person name="Murad R."/>
            <person name="Mortazavi A."/>
        </authorList>
    </citation>
    <scope>NUCLEOTIDE SEQUENCE [LARGE SCALE GENOMIC DNA]</scope>
    <source>
        <strain evidence="7 8">ALL</strain>
    </source>
</reference>
<evidence type="ECO:0000259" key="6">
    <source>
        <dbReference type="PROSITE" id="PS50089"/>
    </source>
</evidence>
<comment type="caution">
    <text evidence="7">The sequence shown here is derived from an EMBL/GenBank/DDBJ whole genome shotgun (WGS) entry which is preliminary data.</text>
</comment>
<dbReference type="GO" id="GO:0008270">
    <property type="term" value="F:zinc ion binding"/>
    <property type="evidence" value="ECO:0007669"/>
    <property type="project" value="UniProtKB-KW"/>
</dbReference>
<dbReference type="OrthoDB" id="6270329at2759"/>
<dbReference type="GO" id="GO:0031297">
    <property type="term" value="P:replication fork processing"/>
    <property type="evidence" value="ECO:0007669"/>
    <property type="project" value="TreeGrafter"/>
</dbReference>
<keyword evidence="4" id="KW-0175">Coiled coil</keyword>
<dbReference type="InterPro" id="IPR013083">
    <property type="entry name" value="Znf_RING/FYVE/PHD"/>
</dbReference>
<evidence type="ECO:0000256" key="1">
    <source>
        <dbReference type="ARBA" id="ARBA00022771"/>
    </source>
</evidence>
<dbReference type="InterPro" id="IPR001841">
    <property type="entry name" value="Znf_RING"/>
</dbReference>
<name>A0A4U5P0S2_STECR</name>
<protein>
    <recommendedName>
        <fullName evidence="6">RING-type domain-containing protein</fullName>
    </recommendedName>
</protein>
<dbReference type="Gene3D" id="3.30.40.10">
    <property type="entry name" value="Zinc/RING finger domain, C3HC4 (zinc finger)"/>
    <property type="match status" value="1"/>
</dbReference>
<dbReference type="PANTHER" id="PTHR46569">
    <property type="entry name" value="E3 UBIQUITIN-PROTEIN LIGASE TRAIP"/>
    <property type="match status" value="1"/>
</dbReference>
<reference evidence="7 8" key="1">
    <citation type="journal article" date="2015" name="Genome Biol.">
        <title>Comparative genomics of Steinernema reveals deeply conserved gene regulatory networks.</title>
        <authorList>
            <person name="Dillman A.R."/>
            <person name="Macchietto M."/>
            <person name="Porter C.F."/>
            <person name="Rogers A."/>
            <person name="Williams B."/>
            <person name="Antoshechkin I."/>
            <person name="Lee M.M."/>
            <person name="Goodwin Z."/>
            <person name="Lu X."/>
            <person name="Lewis E.E."/>
            <person name="Goodrich-Blair H."/>
            <person name="Stock S.P."/>
            <person name="Adams B.J."/>
            <person name="Sternberg P.W."/>
            <person name="Mortazavi A."/>
        </authorList>
    </citation>
    <scope>NUCLEOTIDE SEQUENCE [LARGE SCALE GENOMIC DNA]</scope>
    <source>
        <strain evidence="7 8">ALL</strain>
    </source>
</reference>
<evidence type="ECO:0000256" key="2">
    <source>
        <dbReference type="ARBA" id="ARBA00022833"/>
    </source>
</evidence>
<dbReference type="PANTHER" id="PTHR46569:SF1">
    <property type="entry name" value="E3 UBIQUITIN-PROTEIN LIGASE RFWD3-RELATED"/>
    <property type="match status" value="1"/>
</dbReference>
<feature type="region of interest" description="Disordered" evidence="5">
    <location>
        <begin position="135"/>
        <end position="154"/>
    </location>
</feature>
<dbReference type="Pfam" id="PF13639">
    <property type="entry name" value="zf-RING_2"/>
    <property type="match status" value="1"/>
</dbReference>
<evidence type="ECO:0000256" key="5">
    <source>
        <dbReference type="SAM" id="MobiDB-lite"/>
    </source>
</evidence>
<feature type="coiled-coil region" evidence="4">
    <location>
        <begin position="75"/>
        <end position="102"/>
    </location>
</feature>
<feature type="domain" description="RING-type" evidence="6">
    <location>
        <begin position="9"/>
        <end position="50"/>
    </location>
</feature>
<keyword evidence="1 3" id="KW-0863">Zinc-finger</keyword>
<sequence length="216" mass="24676">MASFDRLNCLICFDWLKNTDANVSLNCGHVYHQECFSQWSQTSKKCPTCRADVTITTNLFFSTGRFGENESQEELQNAWALVKNLKEKNERLEQKVRLLEHAKICQDSWNWVPYSSSPVTVPSVPVVLPLQRPPTSLSSTSAWTRPTQTNSQSLMRTTTPRRLVSRPFPVDPRQPHPLRRQLFARTLSGRTFPVRFVAPDSVPHHVRLATETASQP</sequence>
<dbReference type="STRING" id="34508.A0A4U5P0S2"/>
<dbReference type="AlphaFoldDB" id="A0A4U5P0S2"/>
<gene>
    <name evidence="7" type="ORF">L596_013427</name>
</gene>
<evidence type="ECO:0000313" key="7">
    <source>
        <dbReference type="EMBL" id="TKR89301.1"/>
    </source>
</evidence>
<accession>A0A4U5P0S2</accession>
<dbReference type="InterPro" id="IPR052639">
    <property type="entry name" value="TRAIP_ubiq-protein_ligase"/>
</dbReference>
<dbReference type="PROSITE" id="PS50089">
    <property type="entry name" value="ZF_RING_2"/>
    <property type="match status" value="1"/>
</dbReference>
<proteinExistence type="predicted"/>
<dbReference type="GO" id="GO:0016567">
    <property type="term" value="P:protein ubiquitination"/>
    <property type="evidence" value="ECO:0007669"/>
    <property type="project" value="TreeGrafter"/>
</dbReference>
<evidence type="ECO:0000313" key="8">
    <source>
        <dbReference type="Proteomes" id="UP000298663"/>
    </source>
</evidence>
<dbReference type="GO" id="GO:0090734">
    <property type="term" value="C:site of DNA damage"/>
    <property type="evidence" value="ECO:0007669"/>
    <property type="project" value="TreeGrafter"/>
</dbReference>
<organism evidence="7 8">
    <name type="scientific">Steinernema carpocapsae</name>
    <name type="common">Entomopathogenic nematode</name>
    <dbReference type="NCBI Taxonomy" id="34508"/>
    <lineage>
        <taxon>Eukaryota</taxon>
        <taxon>Metazoa</taxon>
        <taxon>Ecdysozoa</taxon>
        <taxon>Nematoda</taxon>
        <taxon>Chromadorea</taxon>
        <taxon>Rhabditida</taxon>
        <taxon>Tylenchina</taxon>
        <taxon>Panagrolaimomorpha</taxon>
        <taxon>Strongyloidoidea</taxon>
        <taxon>Steinernematidae</taxon>
        <taxon>Steinernema</taxon>
    </lineage>
</organism>
<evidence type="ECO:0000256" key="3">
    <source>
        <dbReference type="PROSITE-ProRule" id="PRU00175"/>
    </source>
</evidence>
<keyword evidence="8" id="KW-1185">Reference proteome</keyword>
<keyword evidence="1 3" id="KW-0479">Metal-binding</keyword>
<dbReference type="SMART" id="SM00184">
    <property type="entry name" value="RING"/>
    <property type="match status" value="1"/>
</dbReference>